<feature type="domain" description="HTH cro/C1-type" evidence="3">
    <location>
        <begin position="13"/>
        <end position="73"/>
    </location>
</feature>
<dbReference type="Gene3D" id="1.10.260.40">
    <property type="entry name" value="lambda repressor-like DNA-binding domains"/>
    <property type="match status" value="1"/>
</dbReference>
<dbReference type="Proteomes" id="UP000317155">
    <property type="component" value="Unassembled WGS sequence"/>
</dbReference>
<dbReference type="OrthoDB" id="9797543at2"/>
<dbReference type="InterPro" id="IPR010982">
    <property type="entry name" value="Lambda_DNA-bd_dom_sf"/>
</dbReference>
<name>A0A550J8B9_9BACT</name>
<feature type="region of interest" description="Disordered" evidence="1">
    <location>
        <begin position="137"/>
        <end position="202"/>
    </location>
</feature>
<accession>A0A550J8B9</accession>
<dbReference type="CDD" id="cd00093">
    <property type="entry name" value="HTH_XRE"/>
    <property type="match status" value="1"/>
</dbReference>
<feature type="transmembrane region" description="Helical" evidence="2">
    <location>
        <begin position="112"/>
        <end position="133"/>
    </location>
</feature>
<gene>
    <name evidence="4" type="ORF">FL622_13215</name>
</gene>
<evidence type="ECO:0000256" key="2">
    <source>
        <dbReference type="SAM" id="Phobius"/>
    </source>
</evidence>
<keyword evidence="5" id="KW-1185">Reference proteome</keyword>
<dbReference type="SUPFAM" id="SSF47413">
    <property type="entry name" value="lambda repressor-like DNA-binding domains"/>
    <property type="match status" value="1"/>
</dbReference>
<dbReference type="AlphaFoldDB" id="A0A550J8B9"/>
<dbReference type="RefSeq" id="WP_092053597.1">
    <property type="nucleotide sequence ID" value="NZ_FOJJ01000002.1"/>
</dbReference>
<reference evidence="4 5" key="1">
    <citation type="submission" date="2019-07" db="EMBL/GenBank/DDBJ databases">
        <title>Insights of Desulfuromonas acetexigens electromicrobiology.</title>
        <authorList>
            <person name="Katuri K."/>
            <person name="Sapireddy V."/>
            <person name="Shaw D.R."/>
            <person name="Saikaly P."/>
        </authorList>
    </citation>
    <scope>NUCLEOTIDE SEQUENCE [LARGE SCALE GENOMIC DNA]</scope>
    <source>
        <strain evidence="4 5">2873</strain>
    </source>
</reference>
<keyword evidence="2" id="KW-1133">Transmembrane helix</keyword>
<dbReference type="InterPro" id="IPR050400">
    <property type="entry name" value="Bact_Cytoskel_RodZ"/>
</dbReference>
<dbReference type="GO" id="GO:0003677">
    <property type="term" value="F:DNA binding"/>
    <property type="evidence" value="ECO:0007669"/>
    <property type="project" value="InterPro"/>
</dbReference>
<keyword evidence="2" id="KW-0472">Membrane</keyword>
<dbReference type="Pfam" id="PF13413">
    <property type="entry name" value="HTH_25"/>
    <property type="match status" value="1"/>
</dbReference>
<dbReference type="EMBL" id="VJVV01000010">
    <property type="protein sequence ID" value="TRO79495.1"/>
    <property type="molecule type" value="Genomic_DNA"/>
</dbReference>
<organism evidence="4 5">
    <name type="scientific">Trichloromonas acetexigens</name>
    <dbReference type="NCBI Taxonomy" id="38815"/>
    <lineage>
        <taxon>Bacteria</taxon>
        <taxon>Pseudomonadati</taxon>
        <taxon>Thermodesulfobacteriota</taxon>
        <taxon>Desulfuromonadia</taxon>
        <taxon>Desulfuromonadales</taxon>
        <taxon>Trichloromonadaceae</taxon>
        <taxon>Trichloromonas</taxon>
    </lineage>
</organism>
<protein>
    <submittedName>
        <fullName evidence="4">Helix-turn-helix domain-containing protein</fullName>
    </submittedName>
</protein>
<comment type="caution">
    <text evidence="4">The sequence shown here is derived from an EMBL/GenBank/DDBJ whole genome shotgun (WGS) entry which is preliminary data.</text>
</comment>
<evidence type="ECO:0000259" key="3">
    <source>
        <dbReference type="PROSITE" id="PS50943"/>
    </source>
</evidence>
<dbReference type="PANTHER" id="PTHR34475">
    <property type="match status" value="1"/>
</dbReference>
<evidence type="ECO:0000256" key="1">
    <source>
        <dbReference type="SAM" id="MobiDB-lite"/>
    </source>
</evidence>
<dbReference type="InterPro" id="IPR001387">
    <property type="entry name" value="Cro/C1-type_HTH"/>
</dbReference>
<evidence type="ECO:0000313" key="5">
    <source>
        <dbReference type="Proteomes" id="UP000317155"/>
    </source>
</evidence>
<sequence length="283" mass="30850">MSDSERPSVGARLRQRRKELGLTLPELETKTRVRLSFLQSLEEDRFDGFPGDAYLFGFLKNYAEALGLPAPELMAELRSQIGADSGFTEIPPLVADPFLAQPSRSRLPLRRFAVAFVAVLLLAGLVFLAWRYGPWQSSGTEVRPAPPVTESRPSIPVAEESTAPEPSADSPDEDVRGTAPAVDAPSSLPVETPTSAPEMLPADGGVLRVETRERVALEVWIDDLPPRKYVLAGGSNISWRAEKSLRLQVDRPESIDLWLADQPLDLRGRSELTLRGDAGGGGD</sequence>
<evidence type="ECO:0000313" key="4">
    <source>
        <dbReference type="EMBL" id="TRO79495.1"/>
    </source>
</evidence>
<dbReference type="PROSITE" id="PS50943">
    <property type="entry name" value="HTH_CROC1"/>
    <property type="match status" value="1"/>
</dbReference>
<dbReference type="PANTHER" id="PTHR34475:SF1">
    <property type="entry name" value="CYTOSKELETON PROTEIN RODZ"/>
    <property type="match status" value="1"/>
</dbReference>
<proteinExistence type="predicted"/>
<dbReference type="SMART" id="SM00530">
    <property type="entry name" value="HTH_XRE"/>
    <property type="match status" value="1"/>
</dbReference>
<keyword evidence="2" id="KW-0812">Transmembrane</keyword>